<name>M2SLR5_COCSN</name>
<dbReference type="AlphaFoldDB" id="M2SLR5"/>
<evidence type="ECO:0000313" key="2">
    <source>
        <dbReference type="Proteomes" id="UP000016934"/>
    </source>
</evidence>
<keyword evidence="2" id="KW-1185">Reference proteome</keyword>
<reference evidence="1 2" key="1">
    <citation type="journal article" date="2012" name="PLoS Pathog.">
        <title>Diverse lifestyles and strategies of plant pathogenesis encoded in the genomes of eighteen Dothideomycetes fungi.</title>
        <authorList>
            <person name="Ohm R.A."/>
            <person name="Feau N."/>
            <person name="Henrissat B."/>
            <person name="Schoch C.L."/>
            <person name="Horwitz B.A."/>
            <person name="Barry K.W."/>
            <person name="Condon B.J."/>
            <person name="Copeland A.C."/>
            <person name="Dhillon B."/>
            <person name="Glaser F."/>
            <person name="Hesse C.N."/>
            <person name="Kosti I."/>
            <person name="LaButti K."/>
            <person name="Lindquist E.A."/>
            <person name="Lucas S."/>
            <person name="Salamov A.A."/>
            <person name="Bradshaw R.E."/>
            <person name="Ciuffetti L."/>
            <person name="Hamelin R.C."/>
            <person name="Kema G.H.J."/>
            <person name="Lawrence C."/>
            <person name="Scott J.A."/>
            <person name="Spatafora J.W."/>
            <person name="Turgeon B.G."/>
            <person name="de Wit P.J.G.M."/>
            <person name="Zhong S."/>
            <person name="Goodwin S.B."/>
            <person name="Grigoriev I.V."/>
        </authorList>
    </citation>
    <scope>NUCLEOTIDE SEQUENCE [LARGE SCALE GENOMIC DNA]</scope>
    <source>
        <strain evidence="2">ND90Pr / ATCC 201652</strain>
    </source>
</reference>
<dbReference type="SUPFAM" id="SSF56219">
    <property type="entry name" value="DNase I-like"/>
    <property type="match status" value="1"/>
</dbReference>
<dbReference type="Gene3D" id="3.60.10.10">
    <property type="entry name" value="Endonuclease/exonuclease/phosphatase"/>
    <property type="match status" value="1"/>
</dbReference>
<dbReference type="Proteomes" id="UP000016934">
    <property type="component" value="Unassembled WGS sequence"/>
</dbReference>
<dbReference type="RefSeq" id="XP_007706216.1">
    <property type="nucleotide sequence ID" value="XM_007708026.1"/>
</dbReference>
<dbReference type="HOGENOM" id="CLU_148202_0_0_1"/>
<organism evidence="1 2">
    <name type="scientific">Cochliobolus sativus (strain ND90Pr / ATCC 201652)</name>
    <name type="common">Common root rot and spot blotch fungus</name>
    <name type="synonym">Bipolaris sorokiniana</name>
    <dbReference type="NCBI Taxonomy" id="665912"/>
    <lineage>
        <taxon>Eukaryota</taxon>
        <taxon>Fungi</taxon>
        <taxon>Dikarya</taxon>
        <taxon>Ascomycota</taxon>
        <taxon>Pezizomycotina</taxon>
        <taxon>Dothideomycetes</taxon>
        <taxon>Pleosporomycetidae</taxon>
        <taxon>Pleosporales</taxon>
        <taxon>Pleosporineae</taxon>
        <taxon>Pleosporaceae</taxon>
        <taxon>Bipolaris</taxon>
    </lineage>
</organism>
<dbReference type="InterPro" id="IPR036691">
    <property type="entry name" value="Endo/exonu/phosph_ase_sf"/>
</dbReference>
<dbReference type="OrthoDB" id="3795875at2759"/>
<dbReference type="EMBL" id="KB445752">
    <property type="protein sequence ID" value="EMD58081.1"/>
    <property type="molecule type" value="Genomic_DNA"/>
</dbReference>
<protein>
    <recommendedName>
        <fullName evidence="3">Endonuclease/exonuclease/phosphatase domain-containing protein</fullName>
    </recommendedName>
</protein>
<dbReference type="KEGG" id="bsc:COCSADRAFT_344020"/>
<evidence type="ECO:0008006" key="3">
    <source>
        <dbReference type="Google" id="ProtNLM"/>
    </source>
</evidence>
<proteinExistence type="predicted"/>
<evidence type="ECO:0000313" key="1">
    <source>
        <dbReference type="EMBL" id="EMD58081.1"/>
    </source>
</evidence>
<sequence>MIENLKVLQVNLNKSIQATESTLQLATELKVNIIAIQEPWIAPSSSNSYEAPRLIAHQSFYQIFPKAGPNLRPRALFYISRSLTAEVSQLEEIADPDAIAITI</sequence>
<reference evidence="2" key="2">
    <citation type="journal article" date="2013" name="PLoS Genet.">
        <title>Comparative genome structure, secondary metabolite, and effector coding capacity across Cochliobolus pathogens.</title>
        <authorList>
            <person name="Condon B.J."/>
            <person name="Leng Y."/>
            <person name="Wu D."/>
            <person name="Bushley K.E."/>
            <person name="Ohm R.A."/>
            <person name="Otillar R."/>
            <person name="Martin J."/>
            <person name="Schackwitz W."/>
            <person name="Grimwood J."/>
            <person name="MohdZainudin N."/>
            <person name="Xue C."/>
            <person name="Wang R."/>
            <person name="Manning V.A."/>
            <person name="Dhillon B."/>
            <person name="Tu Z.J."/>
            <person name="Steffenson B.J."/>
            <person name="Salamov A."/>
            <person name="Sun H."/>
            <person name="Lowry S."/>
            <person name="LaButti K."/>
            <person name="Han J."/>
            <person name="Copeland A."/>
            <person name="Lindquist E."/>
            <person name="Barry K."/>
            <person name="Schmutz J."/>
            <person name="Baker S.E."/>
            <person name="Ciuffetti L.M."/>
            <person name="Grigoriev I.V."/>
            <person name="Zhong S."/>
            <person name="Turgeon B.G."/>
        </authorList>
    </citation>
    <scope>NUCLEOTIDE SEQUENCE [LARGE SCALE GENOMIC DNA]</scope>
    <source>
        <strain evidence="2">ND90Pr / ATCC 201652</strain>
    </source>
</reference>
<accession>M2SLR5</accession>
<dbReference type="GeneID" id="19137636"/>
<gene>
    <name evidence="1" type="ORF">COCSADRAFT_344020</name>
</gene>